<protein>
    <recommendedName>
        <fullName evidence="4">RGS domain-containing protein</fullName>
    </recommendedName>
</protein>
<organism evidence="2 3">
    <name type="scientific">Aspergillus pseudoviridinutans</name>
    <dbReference type="NCBI Taxonomy" id="1517512"/>
    <lineage>
        <taxon>Eukaryota</taxon>
        <taxon>Fungi</taxon>
        <taxon>Dikarya</taxon>
        <taxon>Ascomycota</taxon>
        <taxon>Pezizomycotina</taxon>
        <taxon>Eurotiomycetes</taxon>
        <taxon>Eurotiomycetidae</taxon>
        <taxon>Eurotiales</taxon>
        <taxon>Aspergillaceae</taxon>
        <taxon>Aspergillus</taxon>
        <taxon>Aspergillus subgen. Fumigati</taxon>
    </lineage>
</organism>
<dbReference type="AlphaFoldDB" id="A0A9P3BK09"/>
<dbReference type="InterPro" id="IPR044926">
    <property type="entry name" value="RGS_subdomain_2"/>
</dbReference>
<feature type="transmembrane region" description="Helical" evidence="1">
    <location>
        <begin position="22"/>
        <end position="44"/>
    </location>
</feature>
<comment type="caution">
    <text evidence="2">The sequence shown here is derived from an EMBL/GenBank/DDBJ whole genome shotgun (WGS) entry which is preliminary data.</text>
</comment>
<keyword evidence="1" id="KW-0472">Membrane</keyword>
<evidence type="ECO:0008006" key="4">
    <source>
        <dbReference type="Google" id="ProtNLM"/>
    </source>
</evidence>
<dbReference type="GeneID" id="67000652"/>
<dbReference type="InterPro" id="IPR036305">
    <property type="entry name" value="RGS_sf"/>
</dbReference>
<evidence type="ECO:0000313" key="3">
    <source>
        <dbReference type="Proteomes" id="UP001043456"/>
    </source>
</evidence>
<name>A0A9P3BK09_9EURO</name>
<feature type="transmembrane region" description="Helical" evidence="1">
    <location>
        <begin position="89"/>
        <end position="106"/>
    </location>
</feature>
<dbReference type="Gene3D" id="1.10.167.10">
    <property type="entry name" value="Regulator of G-protein Signalling 4, domain 2"/>
    <property type="match status" value="1"/>
</dbReference>
<evidence type="ECO:0000313" key="2">
    <source>
        <dbReference type="EMBL" id="GIJ92762.1"/>
    </source>
</evidence>
<dbReference type="OrthoDB" id="5313079at2759"/>
<proteinExistence type="predicted"/>
<feature type="transmembrane region" description="Helical" evidence="1">
    <location>
        <begin position="237"/>
        <end position="261"/>
    </location>
</feature>
<feature type="transmembrane region" description="Helical" evidence="1">
    <location>
        <begin position="56"/>
        <end position="83"/>
    </location>
</feature>
<dbReference type="RefSeq" id="XP_043163508.1">
    <property type="nucleotide sequence ID" value="XM_043307573.1"/>
</dbReference>
<keyword evidence="1" id="KW-1133">Transmembrane helix</keyword>
<gene>
    <name evidence="2" type="ORF">Asppvi_002040</name>
</gene>
<dbReference type="SUPFAM" id="SSF48097">
    <property type="entry name" value="Regulator of G-protein signaling, RGS"/>
    <property type="match status" value="1"/>
</dbReference>
<keyword evidence="1" id="KW-0812">Transmembrane</keyword>
<feature type="transmembrane region" description="Helical" evidence="1">
    <location>
        <begin position="153"/>
        <end position="174"/>
    </location>
</feature>
<evidence type="ECO:0000256" key="1">
    <source>
        <dbReference type="SAM" id="Phobius"/>
    </source>
</evidence>
<feature type="transmembrane region" description="Helical" evidence="1">
    <location>
        <begin position="273"/>
        <end position="297"/>
    </location>
</feature>
<accession>A0A9P3BK09</accession>
<keyword evidence="3" id="KW-1185">Reference proteome</keyword>
<sequence length="558" mass="62556">MGWEPSINADSKPQPSYTPASIWWACWAGTWTAVVASGMAYLIAHRKTPTLRIRGIGLSLSSVALLHVYWTVVQFGMMIGVIMPEDAEYWIMGTYLPCGIALFHASNSRFLHVAKRQQKYADRSSRVLDSPADSEREVGVVSRFCRLQYTTRALVLTSVAILVQLFLTVLMWILSRKQHHPGNGLVTEVHGAKIQQKSGIGLCWKWWPSVLGQFFWSWVVAPIILWKSRNIHDTQGWRIQTIGCAVASLPATPMWLIAIYVPAMESINRYWLPPQWICLSIWFLEVFTILLPCTVVMRQRSLREGMSDSFTQWEPENETSGAEGNSLSSASTLVQSVTSGWKSPNAFTESNPNSLNSMLSMSALEHLLKHNPVPLQTFCSLHDFSGENVAFLTSVARWKTSLPPACWDHTTLTDDNVQHLVQEQFYRALCIYVKFVSVRHAEFPVNISSQDLKALGHIFDAPAQALYGSGRRVDPAIPFTISDSDPEPPVSPEGCEMAILRTASSVNGRSQYWSGIPETFSARVFDRAEESIKYLIFTNTWPKFVRSGGIFARSSAAE</sequence>
<dbReference type="EMBL" id="BHVY01000012">
    <property type="protein sequence ID" value="GIJ92762.1"/>
    <property type="molecule type" value="Genomic_DNA"/>
</dbReference>
<feature type="transmembrane region" description="Helical" evidence="1">
    <location>
        <begin position="206"/>
        <end position="225"/>
    </location>
</feature>
<dbReference type="Proteomes" id="UP001043456">
    <property type="component" value="Unassembled WGS sequence"/>
</dbReference>
<reference evidence="2 3" key="1">
    <citation type="submission" date="2018-10" db="EMBL/GenBank/DDBJ databases">
        <title>Pan-genome distribution and transcriptional activeness of fungal secondary metabolism genes in Aspergillus section Fumigati.</title>
        <authorList>
            <person name="Takahashi H."/>
            <person name="Umemura M."/>
            <person name="Ninomiya A."/>
            <person name="Kusuya Y."/>
            <person name="Urayama S."/>
            <person name="Shimizu M."/>
            <person name="Watanabe A."/>
            <person name="Kamei K."/>
            <person name="Yaguchi T."/>
            <person name="Hagiwara D."/>
        </authorList>
    </citation>
    <scope>NUCLEOTIDE SEQUENCE [LARGE SCALE GENOMIC DNA]</scope>
    <source>
        <strain evidence="2 3">IFM 55266</strain>
    </source>
</reference>